<accession>A0AAN8W8Q7</accession>
<proteinExistence type="predicted"/>
<evidence type="ECO:0000313" key="2">
    <source>
        <dbReference type="EMBL" id="KAK6943971.1"/>
    </source>
</evidence>
<sequence>MQRQRPKEKMASLKSEKVVLNEGDEANKIKDDSSNSLCLETDQNDCMDTGFQSLESKDKPLFLKDLMKIWELWPGRFSPSNTLLIDERPYKALINPPYTGIFPEPYGVEDPGDDALGPKGELRMYLKGLADAEDVPSYLKEHKFGQPAMAPGHPDWGFYVKVQDKYGPAIIQQDMKTAPSEAQVKLSLLSVTLV</sequence>
<gene>
    <name evidence="2" type="ORF">RJ641_025073</name>
</gene>
<reference evidence="2 3" key="1">
    <citation type="submission" date="2023-12" db="EMBL/GenBank/DDBJ databases">
        <title>A high-quality genome assembly for Dillenia turbinata (Dilleniales).</title>
        <authorList>
            <person name="Chanderbali A."/>
        </authorList>
    </citation>
    <scope>NUCLEOTIDE SEQUENCE [LARGE SCALE GENOMIC DNA]</scope>
    <source>
        <strain evidence="2">LSX21</strain>
        <tissue evidence="2">Leaf</tissue>
    </source>
</reference>
<dbReference type="AlphaFoldDB" id="A0AAN8W8Q7"/>
<dbReference type="InterPro" id="IPR004274">
    <property type="entry name" value="FCP1_dom"/>
</dbReference>
<dbReference type="Gene3D" id="3.40.50.1000">
    <property type="entry name" value="HAD superfamily/HAD-like"/>
    <property type="match status" value="1"/>
</dbReference>
<dbReference type="Proteomes" id="UP001370490">
    <property type="component" value="Unassembled WGS sequence"/>
</dbReference>
<dbReference type="EMBL" id="JBAMMX010000003">
    <property type="protein sequence ID" value="KAK6943971.1"/>
    <property type="molecule type" value="Genomic_DNA"/>
</dbReference>
<evidence type="ECO:0000259" key="1">
    <source>
        <dbReference type="PROSITE" id="PS50969"/>
    </source>
</evidence>
<dbReference type="PROSITE" id="PS50969">
    <property type="entry name" value="FCP1"/>
    <property type="match status" value="1"/>
</dbReference>
<protein>
    <submittedName>
        <fullName evidence="2">FCP1 homology domain</fullName>
    </submittedName>
</protein>
<dbReference type="Pfam" id="PF03031">
    <property type="entry name" value="NIF"/>
    <property type="match status" value="1"/>
</dbReference>
<feature type="domain" description="FCP1 homology" evidence="1">
    <location>
        <begin position="1"/>
        <end position="129"/>
    </location>
</feature>
<name>A0AAN8W8Q7_9MAGN</name>
<dbReference type="InterPro" id="IPR023214">
    <property type="entry name" value="HAD_sf"/>
</dbReference>
<organism evidence="2 3">
    <name type="scientific">Dillenia turbinata</name>
    <dbReference type="NCBI Taxonomy" id="194707"/>
    <lineage>
        <taxon>Eukaryota</taxon>
        <taxon>Viridiplantae</taxon>
        <taxon>Streptophyta</taxon>
        <taxon>Embryophyta</taxon>
        <taxon>Tracheophyta</taxon>
        <taxon>Spermatophyta</taxon>
        <taxon>Magnoliopsida</taxon>
        <taxon>eudicotyledons</taxon>
        <taxon>Gunneridae</taxon>
        <taxon>Pentapetalae</taxon>
        <taxon>Dilleniales</taxon>
        <taxon>Dilleniaceae</taxon>
        <taxon>Dillenia</taxon>
    </lineage>
</organism>
<keyword evidence="3" id="KW-1185">Reference proteome</keyword>
<evidence type="ECO:0000313" key="3">
    <source>
        <dbReference type="Proteomes" id="UP001370490"/>
    </source>
</evidence>
<comment type="caution">
    <text evidence="2">The sequence shown here is derived from an EMBL/GenBank/DDBJ whole genome shotgun (WGS) entry which is preliminary data.</text>
</comment>